<feature type="domain" description="SLS1 second KH" evidence="4">
    <location>
        <begin position="461"/>
        <end position="525"/>
    </location>
</feature>
<dbReference type="OrthoDB" id="5392646at2759"/>
<dbReference type="InterPro" id="IPR048401">
    <property type="entry name" value="SLS1_C"/>
</dbReference>
<proteinExistence type="predicted"/>
<dbReference type="Pfam" id="PF20776">
    <property type="entry name" value="SLS1_N"/>
    <property type="match status" value="1"/>
</dbReference>
<feature type="domain" description="SLS1 N-terminal" evidence="3">
    <location>
        <begin position="273"/>
        <end position="375"/>
    </location>
</feature>
<dbReference type="EMBL" id="BLZH01000002">
    <property type="protein sequence ID" value="GFP52972.1"/>
    <property type="molecule type" value="Genomic_DNA"/>
</dbReference>
<feature type="compositionally biased region" description="Polar residues" evidence="1">
    <location>
        <begin position="955"/>
        <end position="968"/>
    </location>
</feature>
<evidence type="ECO:0000259" key="5">
    <source>
        <dbReference type="Pfam" id="PF20778"/>
    </source>
</evidence>
<feature type="region of interest" description="Disordered" evidence="1">
    <location>
        <begin position="911"/>
        <end position="984"/>
    </location>
</feature>
<evidence type="ECO:0000256" key="1">
    <source>
        <dbReference type="SAM" id="MobiDB-lite"/>
    </source>
</evidence>
<gene>
    <name evidence="6" type="ORF">TASIC1_0002015600</name>
</gene>
<feature type="region of interest" description="Disordered" evidence="1">
    <location>
        <begin position="831"/>
        <end position="853"/>
    </location>
</feature>
<feature type="compositionally biased region" description="Basic residues" evidence="1">
    <location>
        <begin position="71"/>
        <end position="80"/>
    </location>
</feature>
<evidence type="ECO:0000259" key="2">
    <source>
        <dbReference type="Pfam" id="PF14611"/>
    </source>
</evidence>
<feature type="domain" description="SLS1 C-terminal" evidence="5">
    <location>
        <begin position="560"/>
        <end position="870"/>
    </location>
</feature>
<feature type="region of interest" description="Disordered" evidence="1">
    <location>
        <begin position="69"/>
        <end position="109"/>
    </location>
</feature>
<dbReference type="Proteomes" id="UP000517252">
    <property type="component" value="Unassembled WGS sequence"/>
</dbReference>
<dbReference type="GO" id="GO:0005743">
    <property type="term" value="C:mitochondrial inner membrane"/>
    <property type="evidence" value="ECO:0007669"/>
    <property type="project" value="InterPro"/>
</dbReference>
<feature type="compositionally biased region" description="Low complexity" evidence="1">
    <location>
        <begin position="927"/>
        <end position="941"/>
    </location>
</feature>
<dbReference type="InterPro" id="IPR048400">
    <property type="entry name" value="SLS1_N"/>
</dbReference>
<feature type="domain" description="SLS1 first KH" evidence="2">
    <location>
        <begin position="383"/>
        <end position="453"/>
    </location>
</feature>
<dbReference type="InterPro" id="IPR032741">
    <property type="entry name" value="Sls1_KH-1"/>
</dbReference>
<feature type="compositionally biased region" description="Acidic residues" evidence="1">
    <location>
        <begin position="911"/>
        <end position="926"/>
    </location>
</feature>
<evidence type="ECO:0000259" key="4">
    <source>
        <dbReference type="Pfam" id="PF20777"/>
    </source>
</evidence>
<dbReference type="Pfam" id="PF20777">
    <property type="entry name" value="KH_SLS1_2"/>
    <property type="match status" value="1"/>
</dbReference>
<evidence type="ECO:0000313" key="7">
    <source>
        <dbReference type="Proteomes" id="UP000517252"/>
    </source>
</evidence>
<dbReference type="AlphaFoldDB" id="A0A6V8QLD1"/>
<organism evidence="6 7">
    <name type="scientific">Trichoderma asperellum</name>
    <name type="common">Filamentous fungus</name>
    <dbReference type="NCBI Taxonomy" id="101201"/>
    <lineage>
        <taxon>Eukaryota</taxon>
        <taxon>Fungi</taxon>
        <taxon>Dikarya</taxon>
        <taxon>Ascomycota</taxon>
        <taxon>Pezizomycotina</taxon>
        <taxon>Sordariomycetes</taxon>
        <taxon>Hypocreomycetidae</taxon>
        <taxon>Hypocreales</taxon>
        <taxon>Hypocreaceae</taxon>
        <taxon>Trichoderma</taxon>
    </lineage>
</organism>
<feature type="compositionally biased region" description="Low complexity" evidence="1">
    <location>
        <begin position="140"/>
        <end position="152"/>
    </location>
</feature>
<dbReference type="Pfam" id="PF14611">
    <property type="entry name" value="KH_SLS1_1"/>
    <property type="match status" value="1"/>
</dbReference>
<feature type="compositionally biased region" description="Basic residues" evidence="1">
    <location>
        <begin position="87"/>
        <end position="96"/>
    </location>
</feature>
<feature type="region of interest" description="Disordered" evidence="1">
    <location>
        <begin position="138"/>
        <end position="207"/>
    </location>
</feature>
<evidence type="ECO:0000259" key="3">
    <source>
        <dbReference type="Pfam" id="PF20776"/>
    </source>
</evidence>
<name>A0A6V8QLD1_TRIAP</name>
<dbReference type="InterPro" id="IPR048748">
    <property type="entry name" value="SLS1_KH2"/>
</dbReference>
<comment type="caution">
    <text evidence="6">The sequence shown here is derived from an EMBL/GenBank/DDBJ whole genome shotgun (WGS) entry which is preliminary data.</text>
</comment>
<protein>
    <submittedName>
        <fullName evidence="6">Uncharacterized protein</fullName>
    </submittedName>
</protein>
<dbReference type="Pfam" id="PF20778">
    <property type="entry name" value="SLS1_C"/>
    <property type="match status" value="1"/>
</dbReference>
<sequence length="984" mass="110302">MLSRAANVPRVHWANRLASSILRERTTLSQFYGREDWIRRRCYSSDPIIHSKESVEALISGRISTKEFNRSLKKASKKPSRRDSFRRGKGASNRRRNKDEEIPDWGLATAPNDANVTIEAEVEVAQELLKGEQTAETLPEAQQEVQQEAQQEAQEEARDALAEALAEEADRLEQAEAEAQDEASSLPMELDQAKPEGGAGPRRPFQDERIHSRTVSVAALGKQIEAIMLKNPNEMKKPKRPSRRIQDKAPDVKVELDAERDLMMEEVEESNEEVLEAALKHIDDLRPVDRTILPMKEFDSLANTLVDGFKTSQLTRYYNRERLTAHNQSLQKPPSYSWIDNISPWESAKPDHWGPLRPKQRQVILIMQTIWNLEVKEQVEGLGRTLVWLEPRIFQLIAPPNSPILEQVSKDFLYESNKEKITASFDDCRINIYAQKSTVPVILAHLDEIVKSIRHQKISPTHIEEDDLDEQLLQELERITKTHIKYNKNSKELEISWLESQIPLPSTEGTKNIETPADIALRLLLEQPSKDDQSSVHIITTSEVDRAKDGSFISHQRERRSMRWRDKLKPWSRYALPVGQATTAGDDVLEHLLEAISLPDASNSKAKKEAELVVTTASFGHVLHGKGSRTVATMAKHRRLLSPALPHPASFTSIVDEDKPLTQRTTITLNFSPDPTHHSRDTSSTLPSVQLQLPVDPVTDIADSSLPSGSTLFGVAAHSISDILLPSESVDIRLTQQRLLPLDASQTPIKEFLSHCEFDLPKGILRTPSKITFSIPKAWAAEPKAKRKPSKATATISAPYIFMGLETHQVAEFEFHGHTLRYDSIDAGRHGGHRQGLSLQAGPVQGSEDQDRTPFKLNKEEASAFLSLAGEIATGKYFSWHNGAELVRELSDESLGFDELEVLDDEAIDEEFSSSSLEVEDSEDTQSSESELLSPPEQGESTFPITEPASEDRSPFSQSSTTNESSDASEALHDPANTKDSTLQ</sequence>
<accession>A0A6V8QLD1</accession>
<evidence type="ECO:0000313" key="6">
    <source>
        <dbReference type="EMBL" id="GFP52972.1"/>
    </source>
</evidence>
<reference evidence="6 7" key="1">
    <citation type="submission" date="2020-07" db="EMBL/GenBank/DDBJ databases">
        <title>Trichoderma asperellum IC-1 whole genome shotgun sequence.</title>
        <authorList>
            <person name="Kanamasa S."/>
            <person name="Takahashi H."/>
        </authorList>
    </citation>
    <scope>NUCLEOTIDE SEQUENCE [LARGE SCALE GENOMIC DNA]</scope>
    <source>
        <strain evidence="6 7">IC-1</strain>
    </source>
</reference>